<organism evidence="1 2">
    <name type="scientific">Racocetra persica</name>
    <dbReference type="NCBI Taxonomy" id="160502"/>
    <lineage>
        <taxon>Eukaryota</taxon>
        <taxon>Fungi</taxon>
        <taxon>Fungi incertae sedis</taxon>
        <taxon>Mucoromycota</taxon>
        <taxon>Glomeromycotina</taxon>
        <taxon>Glomeromycetes</taxon>
        <taxon>Diversisporales</taxon>
        <taxon>Gigasporaceae</taxon>
        <taxon>Racocetra</taxon>
    </lineage>
</organism>
<feature type="non-terminal residue" evidence="1">
    <location>
        <position position="1"/>
    </location>
</feature>
<keyword evidence="2" id="KW-1185">Reference proteome</keyword>
<accession>A0ACA9RYT6</accession>
<gene>
    <name evidence="1" type="ORF">RPERSI_LOCUS24391</name>
</gene>
<proteinExistence type="predicted"/>
<sequence>IEDFDKEMRKSNRNVLLILDDASSHVTGAVILTNIKVLKSPPYITSKIQPMDTSIIASFKTYYCRMQLQCALDLDEARKHDIYKVDQLQAMRWVK</sequence>
<name>A0ACA9RYT6_9GLOM</name>
<dbReference type="Proteomes" id="UP000789920">
    <property type="component" value="Unassembled WGS sequence"/>
</dbReference>
<feature type="non-terminal residue" evidence="1">
    <location>
        <position position="95"/>
    </location>
</feature>
<evidence type="ECO:0000313" key="1">
    <source>
        <dbReference type="EMBL" id="CAG8816145.1"/>
    </source>
</evidence>
<dbReference type="EMBL" id="CAJVQC010078187">
    <property type="protein sequence ID" value="CAG8816145.1"/>
    <property type="molecule type" value="Genomic_DNA"/>
</dbReference>
<reference evidence="1" key="1">
    <citation type="submission" date="2021-06" db="EMBL/GenBank/DDBJ databases">
        <authorList>
            <person name="Kallberg Y."/>
            <person name="Tangrot J."/>
            <person name="Rosling A."/>
        </authorList>
    </citation>
    <scope>NUCLEOTIDE SEQUENCE</scope>
    <source>
        <strain evidence="1">MA461A</strain>
    </source>
</reference>
<protein>
    <submittedName>
        <fullName evidence="1">342_t:CDS:1</fullName>
    </submittedName>
</protein>
<comment type="caution">
    <text evidence="1">The sequence shown here is derived from an EMBL/GenBank/DDBJ whole genome shotgun (WGS) entry which is preliminary data.</text>
</comment>
<evidence type="ECO:0000313" key="2">
    <source>
        <dbReference type="Proteomes" id="UP000789920"/>
    </source>
</evidence>